<dbReference type="PRINTS" id="PR00503">
    <property type="entry name" value="BROMODOMAIN"/>
</dbReference>
<gene>
    <name evidence="5" type="ORF">BCR35DRAFT_309912</name>
</gene>
<dbReference type="Gene3D" id="1.20.920.10">
    <property type="entry name" value="Bromodomain-like"/>
    <property type="match status" value="1"/>
</dbReference>
<evidence type="ECO:0000313" key="5">
    <source>
        <dbReference type="EMBL" id="ORY56206.1"/>
    </source>
</evidence>
<keyword evidence="6" id="KW-1185">Reference proteome</keyword>
<protein>
    <recommendedName>
        <fullName evidence="4">Bromo domain-containing protein</fullName>
    </recommendedName>
</protein>
<dbReference type="Gene3D" id="1.10.20.10">
    <property type="entry name" value="Histone, subunit A"/>
    <property type="match status" value="1"/>
</dbReference>
<evidence type="ECO:0000256" key="1">
    <source>
        <dbReference type="ARBA" id="ARBA00023117"/>
    </source>
</evidence>
<dbReference type="InterPro" id="IPR037782">
    <property type="entry name" value="Spt7"/>
</dbReference>
<feature type="region of interest" description="Disordered" evidence="3">
    <location>
        <begin position="744"/>
        <end position="764"/>
    </location>
</feature>
<dbReference type="CDD" id="cd22927">
    <property type="entry name" value="HFD_SPT7"/>
    <property type="match status" value="1"/>
</dbReference>
<dbReference type="InterPro" id="IPR001487">
    <property type="entry name" value="Bromodomain"/>
</dbReference>
<dbReference type="GO" id="GO:0046695">
    <property type="term" value="C:SLIK (SAGA-like) complex"/>
    <property type="evidence" value="ECO:0007669"/>
    <property type="project" value="InterPro"/>
</dbReference>
<dbReference type="PANTHER" id="PTHR47343:SF1">
    <property type="entry name" value="TRANSCRIPTIONAL ACTIVATOR SPT7"/>
    <property type="match status" value="1"/>
</dbReference>
<dbReference type="OrthoDB" id="21449at2759"/>
<dbReference type="GO" id="GO:0046982">
    <property type="term" value="F:protein heterodimerization activity"/>
    <property type="evidence" value="ECO:0007669"/>
    <property type="project" value="InterPro"/>
</dbReference>
<keyword evidence="1 2" id="KW-0103">Bromodomain</keyword>
<dbReference type="STRING" id="106004.A0A1Y2DAS2"/>
<feature type="region of interest" description="Disordered" evidence="3">
    <location>
        <begin position="520"/>
        <end position="556"/>
    </location>
</feature>
<comment type="caution">
    <text evidence="5">The sequence shown here is derived from an EMBL/GenBank/DDBJ whole genome shotgun (WGS) entry which is preliminary data.</text>
</comment>
<dbReference type="Pfam" id="PF00439">
    <property type="entry name" value="Bromodomain"/>
    <property type="match status" value="1"/>
</dbReference>
<dbReference type="FunCoup" id="A0A1Y2DAS2">
    <property type="interactions" value="16"/>
</dbReference>
<dbReference type="PROSITE" id="PS50014">
    <property type="entry name" value="BROMODOMAIN_2"/>
    <property type="match status" value="1"/>
</dbReference>
<evidence type="ECO:0000313" key="6">
    <source>
        <dbReference type="Proteomes" id="UP000193467"/>
    </source>
</evidence>
<feature type="compositionally biased region" description="Low complexity" evidence="3">
    <location>
        <begin position="377"/>
        <end position="393"/>
    </location>
</feature>
<organism evidence="5 6">
    <name type="scientific">Leucosporidium creatinivorum</name>
    <dbReference type="NCBI Taxonomy" id="106004"/>
    <lineage>
        <taxon>Eukaryota</taxon>
        <taxon>Fungi</taxon>
        <taxon>Dikarya</taxon>
        <taxon>Basidiomycota</taxon>
        <taxon>Pucciniomycotina</taxon>
        <taxon>Microbotryomycetes</taxon>
        <taxon>Leucosporidiales</taxon>
        <taxon>Leucosporidium</taxon>
    </lineage>
</organism>
<dbReference type="EMBL" id="MCGR01000087">
    <property type="protein sequence ID" value="ORY56206.1"/>
    <property type="molecule type" value="Genomic_DNA"/>
</dbReference>
<dbReference type="SMART" id="SM00297">
    <property type="entry name" value="BROMO"/>
    <property type="match status" value="1"/>
</dbReference>
<dbReference type="GO" id="GO:0006357">
    <property type="term" value="P:regulation of transcription by RNA polymerase II"/>
    <property type="evidence" value="ECO:0007669"/>
    <property type="project" value="TreeGrafter"/>
</dbReference>
<feature type="compositionally biased region" description="Low complexity" evidence="3">
    <location>
        <begin position="327"/>
        <end position="342"/>
    </location>
</feature>
<feature type="compositionally biased region" description="Acidic residues" evidence="3">
    <location>
        <begin position="188"/>
        <end position="200"/>
    </location>
</feature>
<dbReference type="SUPFAM" id="SSF47370">
    <property type="entry name" value="Bromodomain"/>
    <property type="match status" value="1"/>
</dbReference>
<dbReference type="Proteomes" id="UP000193467">
    <property type="component" value="Unassembled WGS sequence"/>
</dbReference>
<evidence type="ECO:0000259" key="4">
    <source>
        <dbReference type="PROSITE" id="PS50014"/>
    </source>
</evidence>
<feature type="region of interest" description="Disordered" evidence="3">
    <location>
        <begin position="806"/>
        <end position="841"/>
    </location>
</feature>
<feature type="region of interest" description="Disordered" evidence="3">
    <location>
        <begin position="452"/>
        <end position="474"/>
    </location>
</feature>
<evidence type="ECO:0000256" key="3">
    <source>
        <dbReference type="SAM" id="MobiDB-lite"/>
    </source>
</evidence>
<name>A0A1Y2DAS2_9BASI</name>
<dbReference type="InterPro" id="IPR009072">
    <property type="entry name" value="Histone-fold"/>
</dbReference>
<feature type="region of interest" description="Disordered" evidence="3">
    <location>
        <begin position="175"/>
        <end position="276"/>
    </location>
</feature>
<feature type="domain" description="Bromo" evidence="4">
    <location>
        <begin position="68"/>
        <end position="138"/>
    </location>
</feature>
<evidence type="ECO:0000256" key="2">
    <source>
        <dbReference type="PROSITE-ProRule" id="PRU00035"/>
    </source>
</evidence>
<dbReference type="GO" id="GO:0006325">
    <property type="term" value="P:chromatin organization"/>
    <property type="evidence" value="ECO:0007669"/>
    <property type="project" value="UniProtKB-ARBA"/>
</dbReference>
<dbReference type="AlphaFoldDB" id="A0A1Y2DAS2"/>
<dbReference type="PANTHER" id="PTHR47343">
    <property type="entry name" value="TRANSCRIPTIONAL ACTIVATOR SPT7"/>
    <property type="match status" value="1"/>
</dbReference>
<feature type="region of interest" description="Disordered" evidence="3">
    <location>
        <begin position="310"/>
        <end position="410"/>
    </location>
</feature>
<accession>A0A1Y2DAS2</accession>
<dbReference type="GO" id="GO:0000124">
    <property type="term" value="C:SAGA complex"/>
    <property type="evidence" value="ECO:0007669"/>
    <property type="project" value="InterPro"/>
</dbReference>
<dbReference type="InParanoid" id="A0A1Y2DAS2"/>
<proteinExistence type="predicted"/>
<dbReference type="InterPro" id="IPR036427">
    <property type="entry name" value="Bromodomain-like_sf"/>
</dbReference>
<reference evidence="5 6" key="1">
    <citation type="submission" date="2016-07" db="EMBL/GenBank/DDBJ databases">
        <title>Pervasive Adenine N6-methylation of Active Genes in Fungi.</title>
        <authorList>
            <consortium name="DOE Joint Genome Institute"/>
            <person name="Mondo S.J."/>
            <person name="Dannebaum R.O."/>
            <person name="Kuo R.C."/>
            <person name="Labutti K."/>
            <person name="Haridas S."/>
            <person name="Kuo A."/>
            <person name="Salamov A."/>
            <person name="Ahrendt S.R."/>
            <person name="Lipzen A."/>
            <person name="Sullivan W."/>
            <person name="Andreopoulos W.B."/>
            <person name="Clum A."/>
            <person name="Lindquist E."/>
            <person name="Daum C."/>
            <person name="Ramamoorthy G.K."/>
            <person name="Gryganskyi A."/>
            <person name="Culley D."/>
            <person name="Magnuson J.K."/>
            <person name="James T.Y."/>
            <person name="O'Malley M.A."/>
            <person name="Stajich J.E."/>
            <person name="Spatafora J.W."/>
            <person name="Visel A."/>
            <person name="Grigoriev I.V."/>
        </authorList>
    </citation>
    <scope>NUCLEOTIDE SEQUENCE [LARGE SCALE GENOMIC DNA]</scope>
    <source>
        <strain evidence="5 6">62-1032</strain>
    </source>
</reference>
<sequence>MKYLFEAIDARQGRLVLPKGGAATRPRPKHDAIELKKLVVEASEGLDDKSSANDFVDTLERIVNEIKNTTEHSGAFLQKVRKTDVPDYYDVIKRPMDLATLLKRVKQQTYRTKKAFADDLDLIWSNCLLYNSHPSHPLRRSAEILRQKSNQLLEFITDPSLPTRSIYAATVVQEARQKGSQRGTPALGDEDADAEGDSEEERAAGIKSVQASRLRKEGSIASAVPNGINGDGREASDSPMPSRADTPVGERMVTRKLGRGPLGRGTRSPSPVAPALPFEERPAIIRTAQGMHDFLALDGELSRLDEQLGLIPTPSTSSAPLLPPQSAPSAATPSATPAPATDSPRHPPPTPSQTLLLNLVRSLNPVSYPSPTPPPLNTTNGATPASVDATPVASPAPPAPSLRKPDEPPDALWWDTVGSGGAHPSTSGLPPQALKALASGVPECPWAGVAAPEARKRRKVAKQAGKGKEVEQGVEAMESAQAEVKRKRKARAGVEVPGLGGRMRQNFETLRKIRRLHGKLASGSRSLDPAEPRSTLGSEDDYDSETEDTKPARPSSYLATGIPREAFQSHLAPQAARDSLGLVSNRILGHAGFDGSSTMALGVLAHVAAEYIMNLGRTLRFYSDRYAGKLTTEQILLHVLSENGVPSPSALEEYVSEDIDHYSAKLADLHGKLERARRDQLDGVEPGPGVAGEEEAFARDGEALSAGELSHLVGDDFFGLAEVGLDKELGSKALHIPMRLFRGEPKGPAAEQPESGSLTISDLPFPPPPSFPLLTPSAIGSQIGLLQPYFTLRQSTDHGLVEDFAQPIRPKNNPRGKVPPVSGRIKRPAAPTQEAAPVKKKKKKAVVVVASGEEEG</sequence>
<dbReference type="GO" id="GO:0005198">
    <property type="term" value="F:structural molecule activity"/>
    <property type="evidence" value="ECO:0007669"/>
    <property type="project" value="TreeGrafter"/>
</dbReference>